<evidence type="ECO:0000256" key="3">
    <source>
        <dbReference type="SAM" id="Phobius"/>
    </source>
</evidence>
<keyword evidence="3" id="KW-0472">Membrane</keyword>
<dbReference type="PROSITE" id="PS00194">
    <property type="entry name" value="THIOREDOXIN_1"/>
    <property type="match status" value="1"/>
</dbReference>
<proteinExistence type="predicted"/>
<dbReference type="PROSITE" id="PS51352">
    <property type="entry name" value="THIOREDOXIN_2"/>
    <property type="match status" value="1"/>
</dbReference>
<protein>
    <submittedName>
        <fullName evidence="5">Cytochrome c biogenesis protein</fullName>
    </submittedName>
</protein>
<dbReference type="InterPro" id="IPR000866">
    <property type="entry name" value="AhpC/TSA"/>
</dbReference>
<dbReference type="InterPro" id="IPR013766">
    <property type="entry name" value="Thioredoxin_domain"/>
</dbReference>
<keyword evidence="3" id="KW-1133">Transmembrane helix</keyword>
<dbReference type="Pfam" id="PF00578">
    <property type="entry name" value="AhpC-TSA"/>
    <property type="match status" value="1"/>
</dbReference>
<reference evidence="5 6" key="1">
    <citation type="journal article" date="2017" name="DNA Res.">
        <title>Complete genome sequence and expression profile of the commercial lytic enzyme producer Lysobacter enzymogenes M497-1.</title>
        <authorList>
            <person name="Takami H."/>
            <person name="Toyoda A."/>
            <person name="Uchiyama I."/>
            <person name="Itoh T."/>
            <person name="Takaki Y."/>
            <person name="Arai W."/>
            <person name="Nishi S."/>
            <person name="Kawai M."/>
            <person name="Shinya K."/>
            <person name="Ikeda H."/>
        </authorList>
    </citation>
    <scope>NUCLEOTIDE SEQUENCE [LARGE SCALE GENOMIC DNA]</scope>
    <source>
        <strain evidence="5 6">M497-1</strain>
    </source>
</reference>
<feature type="compositionally biased region" description="Polar residues" evidence="2">
    <location>
        <begin position="205"/>
        <end position="218"/>
    </location>
</feature>
<dbReference type="SUPFAM" id="SSF52833">
    <property type="entry name" value="Thioredoxin-like"/>
    <property type="match status" value="1"/>
</dbReference>
<feature type="transmembrane region" description="Helical" evidence="3">
    <location>
        <begin position="17"/>
        <end position="35"/>
    </location>
</feature>
<dbReference type="InterPro" id="IPR017937">
    <property type="entry name" value="Thioredoxin_CS"/>
</dbReference>
<organism evidence="5 6">
    <name type="scientific">Lysobacter enzymogenes</name>
    <dbReference type="NCBI Taxonomy" id="69"/>
    <lineage>
        <taxon>Bacteria</taxon>
        <taxon>Pseudomonadati</taxon>
        <taxon>Pseudomonadota</taxon>
        <taxon>Gammaproteobacteria</taxon>
        <taxon>Lysobacterales</taxon>
        <taxon>Lysobacteraceae</taxon>
        <taxon>Lysobacter</taxon>
    </lineage>
</organism>
<dbReference type="InterPro" id="IPR036249">
    <property type="entry name" value="Thioredoxin-like_sf"/>
</dbReference>
<dbReference type="Gene3D" id="3.40.30.10">
    <property type="entry name" value="Glutaredoxin"/>
    <property type="match status" value="1"/>
</dbReference>
<dbReference type="PANTHER" id="PTHR42852">
    <property type="entry name" value="THIOL:DISULFIDE INTERCHANGE PROTEIN DSBE"/>
    <property type="match status" value="1"/>
</dbReference>
<evidence type="ECO:0000256" key="2">
    <source>
        <dbReference type="SAM" id="MobiDB-lite"/>
    </source>
</evidence>
<dbReference type="GeneID" id="83065213"/>
<dbReference type="EMBL" id="AP014940">
    <property type="protein sequence ID" value="BAV98882.1"/>
    <property type="molecule type" value="Genomic_DNA"/>
</dbReference>
<accession>A0AAU9AM87</accession>
<evidence type="ECO:0000313" key="6">
    <source>
        <dbReference type="Proteomes" id="UP000218824"/>
    </source>
</evidence>
<dbReference type="GO" id="GO:0016209">
    <property type="term" value="F:antioxidant activity"/>
    <property type="evidence" value="ECO:0007669"/>
    <property type="project" value="InterPro"/>
</dbReference>
<feature type="region of interest" description="Disordered" evidence="2">
    <location>
        <begin position="193"/>
        <end position="218"/>
    </location>
</feature>
<evidence type="ECO:0000256" key="1">
    <source>
        <dbReference type="ARBA" id="ARBA00023284"/>
    </source>
</evidence>
<keyword evidence="3" id="KW-0812">Transmembrane</keyword>
<name>A0AAU9AM87_LYSEN</name>
<dbReference type="InterPro" id="IPR050553">
    <property type="entry name" value="Thioredoxin_ResA/DsbE_sf"/>
</dbReference>
<dbReference type="Proteomes" id="UP000218824">
    <property type="component" value="Chromosome"/>
</dbReference>
<evidence type="ECO:0000313" key="5">
    <source>
        <dbReference type="EMBL" id="BAV98882.1"/>
    </source>
</evidence>
<dbReference type="CDD" id="cd02966">
    <property type="entry name" value="TlpA_like_family"/>
    <property type="match status" value="1"/>
</dbReference>
<dbReference type="AlphaFoldDB" id="A0AAU9AM87"/>
<sequence>MSSPPDSAAEPNPRPPYLLWAALALASALVVALGWQVMQLREGQRWLVERVDRPYVGMFVPKVAATALDGRALSLGQPQGRRQVLFFFNTTCPHCRASLPQLKLAGRELRRHDGVELIGVAFARPEQAAAYAREHALEFPLTAVDDDRRTLALFRARRLPSLLVIDGDGRVRYQRVGELNGKTPLHELLRAATAAEAPAPARPDSNPTASTSTALASR</sequence>
<gene>
    <name evidence="5" type="ORF">LEN_3395</name>
</gene>
<feature type="domain" description="Thioredoxin" evidence="4">
    <location>
        <begin position="54"/>
        <end position="197"/>
    </location>
</feature>
<dbReference type="GO" id="GO:0015036">
    <property type="term" value="F:disulfide oxidoreductase activity"/>
    <property type="evidence" value="ECO:0007669"/>
    <property type="project" value="UniProtKB-ARBA"/>
</dbReference>
<evidence type="ECO:0000259" key="4">
    <source>
        <dbReference type="PROSITE" id="PS51352"/>
    </source>
</evidence>
<dbReference type="PANTHER" id="PTHR42852:SF17">
    <property type="entry name" value="THIOREDOXIN-LIKE PROTEIN HI_1115"/>
    <property type="match status" value="1"/>
</dbReference>
<dbReference type="KEGG" id="lem:LEN_3395"/>
<keyword evidence="1" id="KW-0676">Redox-active center</keyword>
<dbReference type="RefSeq" id="WP_096379241.1">
    <property type="nucleotide sequence ID" value="NZ_AP014940.1"/>
</dbReference>